<dbReference type="GeneID" id="64967304"/>
<accession>A0A7R7X9Q8</accession>
<evidence type="ECO:0000313" key="1">
    <source>
        <dbReference type="EMBL" id="BCS17299.1"/>
    </source>
</evidence>
<dbReference type="EMBL" id="AP024443">
    <property type="protein sequence ID" value="BCS17299.1"/>
    <property type="molecule type" value="Genomic_DNA"/>
</dbReference>
<dbReference type="RefSeq" id="XP_041549493.1">
    <property type="nucleotide sequence ID" value="XM_041696434.1"/>
</dbReference>
<keyword evidence="2" id="KW-1185">Reference proteome</keyword>
<name>A0A7R7X9Q8_9EURO</name>
<evidence type="ECO:0000313" key="2">
    <source>
        <dbReference type="Proteomes" id="UP000654913"/>
    </source>
</evidence>
<organism evidence="1 2">
    <name type="scientific">Aspergillus puulaauensis</name>
    <dbReference type="NCBI Taxonomy" id="1220207"/>
    <lineage>
        <taxon>Eukaryota</taxon>
        <taxon>Fungi</taxon>
        <taxon>Dikarya</taxon>
        <taxon>Ascomycota</taxon>
        <taxon>Pezizomycotina</taxon>
        <taxon>Eurotiomycetes</taxon>
        <taxon>Eurotiomycetidae</taxon>
        <taxon>Eurotiales</taxon>
        <taxon>Aspergillaceae</taxon>
        <taxon>Aspergillus</taxon>
    </lineage>
</organism>
<dbReference type="KEGG" id="apuu:APUU_10127A"/>
<reference evidence="1" key="1">
    <citation type="submission" date="2021-01" db="EMBL/GenBank/DDBJ databases">
        <authorList>
            <consortium name="Aspergillus puulaauensis MK2 genome sequencing consortium"/>
            <person name="Kazuki M."/>
            <person name="Futagami T."/>
        </authorList>
    </citation>
    <scope>NUCLEOTIDE SEQUENCE</scope>
    <source>
        <strain evidence="1">MK2</strain>
    </source>
</reference>
<gene>
    <name evidence="1" type="ORF">APUU_10127A</name>
</gene>
<reference evidence="1" key="2">
    <citation type="submission" date="2021-02" db="EMBL/GenBank/DDBJ databases">
        <title>Aspergillus puulaauensis MK2 genome sequence.</title>
        <authorList>
            <person name="Futagami T."/>
            <person name="Mori K."/>
            <person name="Kadooka C."/>
            <person name="Tanaka T."/>
        </authorList>
    </citation>
    <scope>NUCLEOTIDE SEQUENCE</scope>
    <source>
        <strain evidence="1">MK2</strain>
    </source>
</reference>
<dbReference type="AlphaFoldDB" id="A0A7R7X9Q8"/>
<proteinExistence type="predicted"/>
<dbReference type="Proteomes" id="UP000654913">
    <property type="component" value="Chromosome 1"/>
</dbReference>
<sequence length="547" mass="61904">MYFGKDFKEFIALGHGSWEATMRGFLIHFACHALLSETFAPPKRPSVEKLKRLSDATKYLYTPRDPELETLAVRQALLSPHTRDVVHDTCNQALFGKLPPEIQLMIARFTGSVWYLTILAEVRPLLDELTPAPLYPEQLSLTKSVFLSRIEYQGRSYLSAIHSKASENQGKNEQQCIDLPNPIDKIVVSVDHVGVRGVQFLGRNASPAPDGSPWYETIDGIFVRAMKVRGDRPSYGSCVWTAPDPPNLIMRNMRDFSKFCRLEYLKFTPDVRGLLVCCDNSGIQGIHACTELYQPPRCVVDFTERGLGSKLIFWTYFPINSGETIENAWNYQHQGGQCMSSSLTFRTSLGRTVLFGPEQPAILADTHQYRSLRRKGDGYISGIVHDGLDPDLGPFPIWTFGVVCDSNRAAKDPEPEPPFRRYTMPRFGRPGMPGFWFITEAKLDGVRRVRVSRDSKKSHNPCIGMLLYYEDGHIESVGRVHWNLEMERDIHTPVAISTAFGAGTKYVKSIVPCSPRSRAPELLILPERGTIVWWFSYRGDEVVIYDD</sequence>
<dbReference type="OrthoDB" id="5153231at2759"/>
<protein>
    <submittedName>
        <fullName evidence="1">Uncharacterized protein</fullName>
    </submittedName>
</protein>